<reference evidence="27 28" key="3">
    <citation type="submission" date="2018-06" db="EMBL/GenBank/DDBJ databases">
        <authorList>
            <consortium name="GenomeTrakr: Next Generation Sequencing Network for Food Pathogen Tracability"/>
        </authorList>
    </citation>
    <scope>NUCLEOTIDE SEQUENCE [LARGE SCALE GENOMIC DNA]</scope>
    <source>
        <strain evidence="10 33">10B02965A-1</strain>
        <strain evidence="4 27">FDA00006494</strain>
        <strain evidence="2 23">FDA00013332</strain>
        <strain evidence="18 28">FLAG-51482A</strain>
    </source>
</reference>
<reference evidence="21 34" key="1">
    <citation type="journal article" date="2018" name="Genome Biol.">
        <title>SKESA: strategic k-mer extension for scrupulous assemblies.</title>
        <authorList>
            <person name="Souvorov A."/>
            <person name="Agarwala R."/>
            <person name="Lipman D.J."/>
        </authorList>
    </citation>
    <scope>NUCLEOTIDE SEQUENCE [LARGE SCALE GENOMIC DNA]</scope>
    <source>
        <strain evidence="21">2017-325981-023-01</strain>
    </source>
</reference>
<organism evidence="15 30">
    <name type="scientific">Listeria monocytogenes</name>
    <dbReference type="NCBI Taxonomy" id="1639"/>
    <lineage>
        <taxon>Bacteria</taxon>
        <taxon>Bacillati</taxon>
        <taxon>Bacillota</taxon>
        <taxon>Bacilli</taxon>
        <taxon>Bacillales</taxon>
        <taxon>Listeriaceae</taxon>
        <taxon>Listeria</taxon>
    </lineage>
</organism>
<evidence type="ECO:0000313" key="23">
    <source>
        <dbReference type="Proteomes" id="UP000331186"/>
    </source>
</evidence>
<evidence type="ECO:0000313" key="16">
    <source>
        <dbReference type="EMBL" id="EAK8898551.1"/>
    </source>
</evidence>
<evidence type="ECO:0000313" key="12">
    <source>
        <dbReference type="EMBL" id="EAH2282790.1"/>
    </source>
</evidence>
<dbReference type="EMBL" id="AALAQH010000007">
    <property type="protein sequence ID" value="ECX6925378.1"/>
    <property type="molecule type" value="Genomic_DNA"/>
</dbReference>
<evidence type="ECO:0000313" key="6">
    <source>
        <dbReference type="EMBL" id="EAE4942720.1"/>
    </source>
</evidence>
<dbReference type="EMBL" id="AAAJKI010000009">
    <property type="protein sequence ID" value="EAC6547754.1"/>
    <property type="molecule type" value="Genomic_DNA"/>
</dbReference>
<evidence type="ECO:0000313" key="19">
    <source>
        <dbReference type="EMBL" id="EDN9630586.1"/>
    </source>
</evidence>
<dbReference type="EMBL" id="AACJYH010000031">
    <property type="protein sequence ID" value="EAK8899148.1"/>
    <property type="molecule type" value="Genomic_DNA"/>
</dbReference>
<evidence type="ECO:0000313" key="17">
    <source>
        <dbReference type="EMBL" id="EAK8899148.1"/>
    </source>
</evidence>
<evidence type="ECO:0000313" key="25">
    <source>
        <dbReference type="Proteomes" id="UP000354255"/>
    </source>
</evidence>
<dbReference type="Proteomes" id="UP000843503">
    <property type="component" value="Unassembled WGS sequence"/>
</dbReference>
<dbReference type="RefSeq" id="WP_003731105.1">
    <property type="nucleotide sequence ID" value="NC_021826.1"/>
</dbReference>
<evidence type="ECO:0000313" key="18">
    <source>
        <dbReference type="EMBL" id="ECX6925378.1"/>
    </source>
</evidence>
<evidence type="ECO:0000313" key="28">
    <source>
        <dbReference type="Proteomes" id="UP000427828"/>
    </source>
</evidence>
<dbReference type="AlphaFoldDB" id="A0A5L8EIS2"/>
<dbReference type="Proteomes" id="UP000546397">
    <property type="component" value="Unassembled WGS sequence"/>
</dbReference>
<sequence>MEISEIAQTLYPFMGSEYVKPQDFLIALLDSVSNDDEATIFGFSDDNLRRFYNGTRPLTQEYAVRVAGKFNIDKCTTFIYERLIDDAPTVLKQQLIDKGVVIPKDTDVSEIVAHLLLDEITSIASQTKVKTKKAKPKLSELELASLRINTNGDFSYNDEVKKFFDDLPVPLDIRAEEMTYVIALFSAYADADGYEVYGHTNDLPNSRLKDFKRQRRNYYKAESIRRGVRDNFTQEEGTEHFEALKEDMYDGIEEVYEEDYDDGVERLKAVLQQSSVITLNGSILSFIPGLLQNSAKKGICHMLVNEGKIKWVTEDE</sequence>
<dbReference type="Proteomes" id="UP000530452">
    <property type="component" value="Unassembled WGS sequence"/>
</dbReference>
<dbReference type="EMBL" id="AAASLB010000036">
    <property type="protein sequence ID" value="EAE4943545.1"/>
    <property type="molecule type" value="Genomic_DNA"/>
</dbReference>
<dbReference type="EMBL" id="AABBHO010000006">
    <property type="protein sequence ID" value="EAG2996223.1"/>
    <property type="molecule type" value="Genomic_DNA"/>
</dbReference>
<dbReference type="EMBL" id="DABJAN010000014">
    <property type="protein sequence ID" value="HAJ9594858.1"/>
    <property type="molecule type" value="Genomic_DNA"/>
</dbReference>
<evidence type="ECO:0000313" key="8">
    <source>
        <dbReference type="EMBL" id="EAG0867700.1"/>
    </source>
</evidence>
<dbReference type="Proteomes" id="UP000358545">
    <property type="component" value="Unassembled WGS sequence"/>
</dbReference>
<evidence type="ECO:0000313" key="20">
    <source>
        <dbReference type="EMBL" id="EDN9631006.1"/>
    </source>
</evidence>
<evidence type="ECO:0000313" key="34">
    <source>
        <dbReference type="Proteomes" id="UP000843503"/>
    </source>
</evidence>
<reference evidence="21" key="5">
    <citation type="submission" date="2020-05" db="EMBL/GenBank/DDBJ databases">
        <authorList>
            <consortium name="NCBI Pathogen Detection Project"/>
        </authorList>
    </citation>
    <scope>NUCLEOTIDE SEQUENCE</scope>
    <source>
        <strain evidence="21">2017-325981-023-01</strain>
    </source>
</reference>
<dbReference type="Proteomes" id="UP000549379">
    <property type="component" value="Unassembled WGS sequence"/>
</dbReference>
<dbReference type="Proteomes" id="UP000533021">
    <property type="component" value="Unassembled WGS sequence"/>
</dbReference>
<evidence type="ECO:0000313" key="14">
    <source>
        <dbReference type="EMBL" id="EAH3294989.1"/>
    </source>
</evidence>
<evidence type="ECO:0000259" key="1">
    <source>
        <dbReference type="Pfam" id="PF20282"/>
    </source>
</evidence>
<dbReference type="Proteomes" id="UP000427828">
    <property type="component" value="Unassembled WGS sequence"/>
</dbReference>
<dbReference type="EMBL" id="AABFVG010000008">
    <property type="protein sequence ID" value="EAH2282790.1"/>
    <property type="molecule type" value="Genomic_DNA"/>
</dbReference>
<dbReference type="EMBL" id="AAAQQZ010000008">
    <property type="protein sequence ID" value="EAE1340026.1"/>
    <property type="molecule type" value="Genomic_DNA"/>
</dbReference>
<evidence type="ECO:0000313" key="5">
    <source>
        <dbReference type="EMBL" id="EAE1340380.1"/>
    </source>
</evidence>
<evidence type="ECO:0000313" key="9">
    <source>
        <dbReference type="EMBL" id="EAG0868892.1"/>
    </source>
</evidence>
<dbReference type="Pfam" id="PF20282">
    <property type="entry name" value="CTD6"/>
    <property type="match status" value="1"/>
</dbReference>
<dbReference type="EMBL" id="AACJYH010000010">
    <property type="protein sequence ID" value="EAK8898551.1"/>
    <property type="molecule type" value="Genomic_DNA"/>
</dbReference>
<gene>
    <name evidence="8" type="ORF">A8L61_10480</name>
    <name evidence="9" type="ORF">A8L61_16695</name>
    <name evidence="4" type="ORF">ART25_13990</name>
    <name evidence="5" type="ORF">ART25_15845</name>
    <name evidence="10" type="ORF">B5K54_02820</name>
    <name evidence="18" type="ORF">BCZ19_11910</name>
    <name evidence="12" type="ORF">D4920_11960</name>
    <name evidence="13" type="ORF">D4920_16170</name>
    <name evidence="11" type="ORF">D4B11_05570</name>
    <name evidence="14" type="ORF">D5N24_11315</name>
    <name evidence="15" type="ORF">D5N24_16415</name>
    <name evidence="16" type="ORF">D7104_12680</name>
    <name evidence="17" type="ORF">D7104_15805</name>
    <name evidence="2" type="ORF">DU018_05150</name>
    <name evidence="6" type="ORF">E1W56_11800</name>
    <name evidence="7" type="ORF">E1W56_16025</name>
    <name evidence="19" type="ORF">GI230_13340</name>
    <name evidence="20" type="ORF">GI230_15585</name>
    <name evidence="21" type="ORF">HQN34_002735</name>
    <name evidence="22" type="ORF">HQN34_003105</name>
    <name evidence="3" type="ORF">KV70_11730</name>
</gene>
<dbReference type="EMBL" id="AABEMN010000006">
    <property type="protein sequence ID" value="EAG9519231.1"/>
    <property type="molecule type" value="Genomic_DNA"/>
</dbReference>
<evidence type="ECO:0000313" key="32">
    <source>
        <dbReference type="Proteomes" id="UP000546397"/>
    </source>
</evidence>
<dbReference type="EMBL" id="AABGHY010000008">
    <property type="protein sequence ID" value="EAH3294989.1"/>
    <property type="molecule type" value="Genomic_DNA"/>
</dbReference>
<dbReference type="Proteomes" id="UP000458487">
    <property type="component" value="Unassembled WGS sequence"/>
</dbReference>
<dbReference type="Proteomes" id="UP000379076">
    <property type="component" value="Unassembled WGS sequence"/>
</dbReference>
<feature type="domain" description="ABC-three component systems C-terminal" evidence="1">
    <location>
        <begin position="177"/>
        <end position="311"/>
    </location>
</feature>
<dbReference type="EMBL" id="AAASLB010000007">
    <property type="protein sequence ID" value="EAE4942720.1"/>
    <property type="molecule type" value="Genomic_DNA"/>
</dbReference>
<evidence type="ECO:0000313" key="15">
    <source>
        <dbReference type="EMBL" id="EAH3295967.1"/>
    </source>
</evidence>
<proteinExistence type="predicted"/>
<evidence type="ECO:0000313" key="21">
    <source>
        <dbReference type="EMBL" id="HAJ9594504.1"/>
    </source>
</evidence>
<accession>A0A5L8EIS2</accession>
<evidence type="ECO:0000313" key="29">
    <source>
        <dbReference type="Proteomes" id="UP000458487"/>
    </source>
</evidence>
<evidence type="ECO:0000313" key="2">
    <source>
        <dbReference type="EMBL" id="EAC6547754.1"/>
    </source>
</evidence>
<evidence type="ECO:0000313" key="24">
    <source>
        <dbReference type="Proteomes" id="UP000350032"/>
    </source>
</evidence>
<dbReference type="EMBL" id="AABAGT010000015">
    <property type="protein sequence ID" value="EAG0867700.1"/>
    <property type="molecule type" value="Genomic_DNA"/>
</dbReference>
<evidence type="ECO:0000313" key="11">
    <source>
        <dbReference type="EMBL" id="EAG9519231.1"/>
    </source>
</evidence>
<dbReference type="Proteomes" id="UP000393182">
    <property type="component" value="Unassembled WGS sequence"/>
</dbReference>
<evidence type="ECO:0000313" key="33">
    <source>
        <dbReference type="Proteomes" id="UP000549379"/>
    </source>
</evidence>
<evidence type="ECO:0000313" key="27">
    <source>
        <dbReference type="Proteomes" id="UP000379076"/>
    </source>
</evidence>
<evidence type="ECO:0000313" key="10">
    <source>
        <dbReference type="EMBL" id="EAG2996223.1"/>
    </source>
</evidence>
<dbReference type="EMBL" id="AABFVG010000048">
    <property type="protein sequence ID" value="EAH2283603.1"/>
    <property type="molecule type" value="Genomic_DNA"/>
</dbReference>
<evidence type="ECO:0000313" key="22">
    <source>
        <dbReference type="EMBL" id="HAJ9594858.1"/>
    </source>
</evidence>
<evidence type="ECO:0000313" key="3">
    <source>
        <dbReference type="EMBL" id="EAC9040881.1"/>
    </source>
</evidence>
<name>A0A5L8EIS2_LISMN</name>
<evidence type="ECO:0000313" key="26">
    <source>
        <dbReference type="Proteomes" id="UP000358545"/>
    </source>
</evidence>
<evidence type="ECO:0000313" key="4">
    <source>
        <dbReference type="EMBL" id="EAE1340026.1"/>
    </source>
</evidence>
<dbReference type="Proteomes" id="UP000331186">
    <property type="component" value="Unassembled WGS sequence"/>
</dbReference>
<evidence type="ECO:0000313" key="7">
    <source>
        <dbReference type="EMBL" id="EAE4943545.1"/>
    </source>
</evidence>
<reference evidence="30 31" key="4">
    <citation type="submission" date="2019-04" db="EMBL/GenBank/DDBJ databases">
        <authorList>
            <person name="Ashton P.M."/>
            <person name="Dallman T."/>
            <person name="Nair S."/>
            <person name="De Pinna E."/>
            <person name="Peters T."/>
            <person name="Grant K."/>
        </authorList>
    </citation>
    <scope>NUCLEOTIDE SEQUENCE [LARGE SCALE GENOMIC DNA]</scope>
    <source>
        <strain evidence="12 31">282333</strain>
        <strain evidence="15 30">282352</strain>
        <strain evidence="11 32">289003</strain>
        <strain evidence="19 29">833351</strain>
        <strain evidence="6">RL15000286</strain>
    </source>
</reference>
<dbReference type="EMBL" id="AABGHY010000048">
    <property type="protein sequence ID" value="EAH3295967.1"/>
    <property type="molecule type" value="Genomic_DNA"/>
</dbReference>
<dbReference type="EMBL" id="AANDQG010000032">
    <property type="protein sequence ID" value="EDN9631006.1"/>
    <property type="molecule type" value="Genomic_DNA"/>
</dbReference>
<comment type="caution">
    <text evidence="15">The sequence shown here is derived from an EMBL/GenBank/DDBJ whole genome shotgun (WGS) entry which is preliminary data.</text>
</comment>
<reference evidence="25 26" key="2">
    <citation type="submission" date="2018-06" db="EMBL/GenBank/DDBJ databases">
        <authorList>
            <consortium name="PulseNet: The National Subtyping Network for Foodborne Disease Surveillance"/>
            <person name="Tarr C.L."/>
            <person name="Trees E."/>
            <person name="Katz L.S."/>
            <person name="Carleton-Romer H.A."/>
            <person name="Stroika S."/>
            <person name="Kucerova Z."/>
            <person name="Roache K.F."/>
            <person name="Sabol A.L."/>
            <person name="Besser J."/>
            <person name="Gerner-Smidt P."/>
        </authorList>
    </citation>
    <scope>NUCLEOTIDE SEQUENCE [LARGE SCALE GENOMIC DNA]</scope>
    <source>
        <strain evidence="3 25">PNUSAL000910</strain>
        <strain evidence="8 26">PNUSAL002180</strain>
        <strain evidence="16 24">PNUSAL004402</strain>
    </source>
</reference>
<dbReference type="Proteomes" id="UP000354255">
    <property type="component" value="Unassembled WGS sequence"/>
</dbReference>
<dbReference type="EMBL" id="AAAQQZ010000019">
    <property type="protein sequence ID" value="EAE1340380.1"/>
    <property type="molecule type" value="Genomic_DNA"/>
</dbReference>
<evidence type="ECO:0000313" key="30">
    <source>
        <dbReference type="Proteomes" id="UP000530452"/>
    </source>
</evidence>
<dbReference type="Proteomes" id="UP000350032">
    <property type="component" value="Unassembled WGS sequence"/>
</dbReference>
<evidence type="ECO:0000313" key="31">
    <source>
        <dbReference type="Proteomes" id="UP000533021"/>
    </source>
</evidence>
<dbReference type="EMBL" id="AABAGT010000068">
    <property type="protein sequence ID" value="EAG0868892.1"/>
    <property type="molecule type" value="Genomic_DNA"/>
</dbReference>
<dbReference type="EMBL" id="DABJAN010000006">
    <property type="protein sequence ID" value="HAJ9594504.1"/>
    <property type="molecule type" value="Genomic_DNA"/>
</dbReference>
<dbReference type="EMBL" id="AAAKQF010000008">
    <property type="protein sequence ID" value="EAC9040881.1"/>
    <property type="molecule type" value="Genomic_DNA"/>
</dbReference>
<protein>
    <recommendedName>
        <fullName evidence="1">ABC-three component systems C-terminal domain-containing protein</fullName>
    </recommendedName>
</protein>
<dbReference type="InterPro" id="IPR046914">
    <property type="entry name" value="ABC-3C_CTD6"/>
</dbReference>
<dbReference type="EMBL" id="AANDQG010000007">
    <property type="protein sequence ID" value="EDN9630586.1"/>
    <property type="molecule type" value="Genomic_DNA"/>
</dbReference>
<evidence type="ECO:0000313" key="13">
    <source>
        <dbReference type="EMBL" id="EAH2283603.1"/>
    </source>
</evidence>